<comment type="caution">
    <text evidence="1">The sequence shown here is derived from an EMBL/GenBank/DDBJ whole genome shotgun (WGS) entry which is preliminary data.</text>
</comment>
<organism evidence="1 2">
    <name type="scientific">Necator americanus</name>
    <name type="common">Human hookworm</name>
    <dbReference type="NCBI Taxonomy" id="51031"/>
    <lineage>
        <taxon>Eukaryota</taxon>
        <taxon>Metazoa</taxon>
        <taxon>Ecdysozoa</taxon>
        <taxon>Nematoda</taxon>
        <taxon>Chromadorea</taxon>
        <taxon>Rhabditida</taxon>
        <taxon>Rhabditina</taxon>
        <taxon>Rhabditomorpha</taxon>
        <taxon>Strongyloidea</taxon>
        <taxon>Ancylostomatidae</taxon>
        <taxon>Bunostominae</taxon>
        <taxon>Necator</taxon>
    </lineage>
</organism>
<dbReference type="PANTHER" id="PTHR21301">
    <property type="entry name" value="REVERSE TRANSCRIPTASE"/>
    <property type="match status" value="1"/>
</dbReference>
<gene>
    <name evidence="1" type="primary">Necator_chrV.g19641</name>
    <name evidence="1" type="ORF">RB195_014849</name>
</gene>
<reference evidence="1 2" key="1">
    <citation type="submission" date="2023-08" db="EMBL/GenBank/DDBJ databases">
        <title>A Necator americanus chromosomal reference genome.</title>
        <authorList>
            <person name="Ilik V."/>
            <person name="Petrzelkova K.J."/>
            <person name="Pardy F."/>
            <person name="Fuh T."/>
            <person name="Niatou-Singa F.S."/>
            <person name="Gouil Q."/>
            <person name="Baker L."/>
            <person name="Ritchie M.E."/>
            <person name="Jex A.R."/>
            <person name="Gazzola D."/>
            <person name="Li H."/>
            <person name="Toshio Fujiwara R."/>
            <person name="Zhan B."/>
            <person name="Aroian R.V."/>
            <person name="Pafco B."/>
            <person name="Schwarz E.M."/>
        </authorList>
    </citation>
    <scope>NUCLEOTIDE SEQUENCE [LARGE SCALE GENOMIC DNA]</scope>
    <source>
        <strain evidence="1 2">Aroian</strain>
        <tissue evidence="1">Whole animal</tissue>
    </source>
</reference>
<proteinExistence type="predicted"/>
<protein>
    <recommendedName>
        <fullName evidence="3">Reverse transcriptase domain-containing protein</fullName>
    </recommendedName>
</protein>
<sequence length="194" mass="22189">MLASESRGDFQKQVNSWEDRLQKYGLRLSISKTEYMECGPRMENGSIRVDGTELKKVNGSKYLQVPENGLTLNDPRDFNVIPIISGIGGPTDRISWLLNMSICVYQYVPAHLSSSSNFLKHLRSTSFQREWVVETFDVTSPYTNVSNDVAMQAVHELLTQRQASLNMYGLSNRQIMTLINECLNCSIFRWSEQH</sequence>
<evidence type="ECO:0000313" key="2">
    <source>
        <dbReference type="Proteomes" id="UP001303046"/>
    </source>
</evidence>
<evidence type="ECO:0000313" key="1">
    <source>
        <dbReference type="EMBL" id="KAK6756668.1"/>
    </source>
</evidence>
<evidence type="ECO:0008006" key="3">
    <source>
        <dbReference type="Google" id="ProtNLM"/>
    </source>
</evidence>
<name>A0ABR1E2D2_NECAM</name>
<dbReference type="PANTHER" id="PTHR21301:SF10">
    <property type="entry name" value="REVERSE TRANSCRIPTASE DOMAIN-CONTAINING PROTEIN"/>
    <property type="match status" value="1"/>
</dbReference>
<keyword evidence="2" id="KW-1185">Reference proteome</keyword>
<dbReference type="Proteomes" id="UP001303046">
    <property type="component" value="Unassembled WGS sequence"/>
</dbReference>
<accession>A0ABR1E2D2</accession>
<dbReference type="EMBL" id="JAVFWL010000005">
    <property type="protein sequence ID" value="KAK6756668.1"/>
    <property type="molecule type" value="Genomic_DNA"/>
</dbReference>